<proteinExistence type="predicted"/>
<organism evidence="2 3">
    <name type="scientific">Orenia marismortui</name>
    <dbReference type="NCBI Taxonomy" id="46469"/>
    <lineage>
        <taxon>Bacteria</taxon>
        <taxon>Bacillati</taxon>
        <taxon>Bacillota</taxon>
        <taxon>Clostridia</taxon>
        <taxon>Halanaerobiales</taxon>
        <taxon>Halobacteroidaceae</taxon>
        <taxon>Orenia</taxon>
    </lineage>
</organism>
<gene>
    <name evidence="2" type="ORF">C7959_10246</name>
</gene>
<feature type="domain" description="Sulfatase N-terminal" evidence="1">
    <location>
        <begin position="2"/>
        <end position="294"/>
    </location>
</feature>
<dbReference type="RefSeq" id="WP_134114465.1">
    <property type="nucleotide sequence ID" value="NZ_SOEG01000002.1"/>
</dbReference>
<reference evidence="2 3" key="1">
    <citation type="submission" date="2019-03" db="EMBL/GenBank/DDBJ databases">
        <title>Subsurface microbial communities from deep shales in Ohio and West Virginia, USA.</title>
        <authorList>
            <person name="Wrighton K."/>
        </authorList>
    </citation>
    <scope>NUCLEOTIDE SEQUENCE [LARGE SCALE GENOMIC DNA]</scope>
    <source>
        <strain evidence="2 3">MSL 6dP</strain>
    </source>
</reference>
<dbReference type="SUPFAM" id="SSF53649">
    <property type="entry name" value="Alkaline phosphatase-like"/>
    <property type="match status" value="1"/>
</dbReference>
<name>A0A4R8HHM5_9FIRM</name>
<dbReference type="EMBL" id="SOEG01000002">
    <property type="protein sequence ID" value="TDX58908.1"/>
    <property type="molecule type" value="Genomic_DNA"/>
</dbReference>
<keyword evidence="3" id="KW-1185">Reference proteome</keyword>
<comment type="caution">
    <text evidence="2">The sequence shown here is derived from an EMBL/GenBank/DDBJ whole genome shotgun (WGS) entry which is preliminary data.</text>
</comment>
<evidence type="ECO:0000313" key="3">
    <source>
        <dbReference type="Proteomes" id="UP000295832"/>
    </source>
</evidence>
<accession>A0A4R8HHM5</accession>
<dbReference type="InterPro" id="IPR052701">
    <property type="entry name" value="GAG_Ulvan_Degrading_Sulfatases"/>
</dbReference>
<dbReference type="CDD" id="cd16148">
    <property type="entry name" value="sulfatase_like"/>
    <property type="match status" value="1"/>
</dbReference>
<dbReference type="AlphaFoldDB" id="A0A4R8HHM5"/>
<dbReference type="Pfam" id="PF00884">
    <property type="entry name" value="Sulfatase"/>
    <property type="match status" value="1"/>
</dbReference>
<dbReference type="InterPro" id="IPR017850">
    <property type="entry name" value="Alkaline_phosphatase_core_sf"/>
</dbReference>
<evidence type="ECO:0000259" key="1">
    <source>
        <dbReference type="Pfam" id="PF00884"/>
    </source>
</evidence>
<dbReference type="InterPro" id="IPR000917">
    <property type="entry name" value="Sulfatase_N"/>
</dbReference>
<dbReference type="Gene3D" id="3.40.720.10">
    <property type="entry name" value="Alkaline Phosphatase, subunit A"/>
    <property type="match status" value="1"/>
</dbReference>
<dbReference type="Proteomes" id="UP000295832">
    <property type="component" value="Unassembled WGS sequence"/>
</dbReference>
<sequence length="418" mass="48439">MNYLLLSVDTLRYDAISKYLTPNIYGLLEGSVQFTNCYSQAPCTIPSFASALTGLYPHEHGLNQKENTALPEEISYLPEVMKERGYKTVCLQGNSQLDNSFKFNRGFDIYMCQELCRKSENGGLAFPSAESISVHTRSLLDQLNSDFFIWANFIDPHCPYDSPPYYEMLDLDLLPYTNDLHEASQYRPEFFNLKQNKKIKLSELERKYLYSRYMAGVRRVDQAIGEIMHHLENSDLLDETVVIFFADHGEEFWDHGDDRNSEDPYYRGVDHGHTLYNEQIHVPLAYKLPQNKGEKVDSLVELRSLYRVLTETNCNSDEIIKVSKSKEAFAEHLLYGDERKSYINKDLIKTIYNTEDGKIEAYDLKKDPKEINKLESIEESLKEKIKEFTKAGSFNNETEEAEISDEVEERLRALGYLD</sequence>
<dbReference type="PANTHER" id="PTHR43751">
    <property type="entry name" value="SULFATASE"/>
    <property type="match status" value="1"/>
</dbReference>
<protein>
    <submittedName>
        <fullName evidence="2">Arylsulfatase A-like enzyme</fullName>
    </submittedName>
</protein>
<dbReference type="PANTHER" id="PTHR43751:SF3">
    <property type="entry name" value="SULFATASE N-TERMINAL DOMAIN-CONTAINING PROTEIN"/>
    <property type="match status" value="1"/>
</dbReference>
<evidence type="ECO:0000313" key="2">
    <source>
        <dbReference type="EMBL" id="TDX58908.1"/>
    </source>
</evidence>